<proteinExistence type="predicted"/>
<dbReference type="Pfam" id="PF01451">
    <property type="entry name" value="LMWPc"/>
    <property type="match status" value="1"/>
</dbReference>
<dbReference type="InterPro" id="IPR023485">
    <property type="entry name" value="Ptyr_pPase"/>
</dbReference>
<feature type="domain" description="Phosphotyrosine protein phosphatase I" evidence="2">
    <location>
        <begin position="2"/>
        <end position="140"/>
    </location>
</feature>
<organism evidence="3 4">
    <name type="scientific">Oricola thermophila</name>
    <dbReference type="NCBI Taxonomy" id="2742145"/>
    <lineage>
        <taxon>Bacteria</taxon>
        <taxon>Pseudomonadati</taxon>
        <taxon>Pseudomonadota</taxon>
        <taxon>Alphaproteobacteria</taxon>
        <taxon>Hyphomicrobiales</taxon>
        <taxon>Ahrensiaceae</taxon>
        <taxon>Oricola</taxon>
    </lineage>
</organism>
<evidence type="ECO:0000313" key="3">
    <source>
        <dbReference type="EMBL" id="QKV18474.1"/>
    </source>
</evidence>
<dbReference type="CDD" id="cd16345">
    <property type="entry name" value="LMWP_ArsC"/>
    <property type="match status" value="1"/>
</dbReference>
<evidence type="ECO:0000313" key="4">
    <source>
        <dbReference type="Proteomes" id="UP000509367"/>
    </source>
</evidence>
<name>A0A6N1VC94_9HYPH</name>
<protein>
    <submittedName>
        <fullName evidence="3">Arsenate reductase ArsC</fullName>
    </submittedName>
</protein>
<sequence length="173" mass="18396">MKNILVLCTANSARSILGEAILNKLGGGRITAHSAGSAPRGTPNPDGIALLQEYGHDTSALRSKSWDEFAGADAPKMDIVITVCDNAAGESCPIWPGAPVRAHWGIPDPAGRGETVEERRAAFAETYRLLEARIRALMDLPFEDMAPDELKMELDRIGAMDGATELAAARAAK</sequence>
<evidence type="ECO:0000256" key="1">
    <source>
        <dbReference type="ARBA" id="ARBA00022849"/>
    </source>
</evidence>
<dbReference type="GO" id="GO:0046685">
    <property type="term" value="P:response to arsenic-containing substance"/>
    <property type="evidence" value="ECO:0007669"/>
    <property type="project" value="UniProtKB-KW"/>
</dbReference>
<accession>A0A6N1VC94</accession>
<evidence type="ECO:0000259" key="2">
    <source>
        <dbReference type="SMART" id="SM00226"/>
    </source>
</evidence>
<dbReference type="PANTHER" id="PTHR43428:SF1">
    <property type="entry name" value="ARSENATE REDUCTASE"/>
    <property type="match status" value="1"/>
</dbReference>
<reference evidence="3 4" key="1">
    <citation type="submission" date="2020-06" db="EMBL/GenBank/DDBJ databases">
        <title>Oricola thermophila sp. nov. isolated from a tidal sediments.</title>
        <authorList>
            <person name="Kwon K.K."/>
            <person name="Yang S.-H."/>
            <person name="Park M.-J."/>
        </authorList>
    </citation>
    <scope>NUCLEOTIDE SEQUENCE [LARGE SCALE GENOMIC DNA]</scope>
    <source>
        <strain evidence="3 4">MEBiC13590</strain>
    </source>
</reference>
<dbReference type="RefSeq" id="WP_175276367.1">
    <property type="nucleotide sequence ID" value="NZ_CP054836.1"/>
</dbReference>
<dbReference type="SMART" id="SM00226">
    <property type="entry name" value="LMWPc"/>
    <property type="match status" value="1"/>
</dbReference>
<dbReference type="PANTHER" id="PTHR43428">
    <property type="entry name" value="ARSENATE REDUCTASE"/>
    <property type="match status" value="1"/>
</dbReference>
<gene>
    <name evidence="3" type="ORF">HTY61_08420</name>
</gene>
<dbReference type="Proteomes" id="UP000509367">
    <property type="component" value="Chromosome"/>
</dbReference>
<dbReference type="KEGG" id="orm:HTY61_08420"/>
<dbReference type="SUPFAM" id="SSF52788">
    <property type="entry name" value="Phosphotyrosine protein phosphatases I"/>
    <property type="match status" value="1"/>
</dbReference>
<dbReference type="AlphaFoldDB" id="A0A6N1VC94"/>
<dbReference type="InterPro" id="IPR036196">
    <property type="entry name" value="Ptyr_pPase_sf"/>
</dbReference>
<keyword evidence="4" id="KW-1185">Reference proteome</keyword>
<dbReference type="EMBL" id="CP054836">
    <property type="protein sequence ID" value="QKV18474.1"/>
    <property type="molecule type" value="Genomic_DNA"/>
</dbReference>
<keyword evidence="1" id="KW-0059">Arsenical resistance</keyword>
<dbReference type="Gene3D" id="3.40.50.2300">
    <property type="match status" value="1"/>
</dbReference>